<organism evidence="10 11">
    <name type="scientific">Ancylobacter aquaticus</name>
    <dbReference type="NCBI Taxonomy" id="100"/>
    <lineage>
        <taxon>Bacteria</taxon>
        <taxon>Pseudomonadati</taxon>
        <taxon>Pseudomonadota</taxon>
        <taxon>Alphaproteobacteria</taxon>
        <taxon>Hyphomicrobiales</taxon>
        <taxon>Xanthobacteraceae</taxon>
        <taxon>Ancylobacter</taxon>
    </lineage>
</organism>
<dbReference type="EMBL" id="SMFY01000003">
    <property type="protein sequence ID" value="TCK23820.1"/>
    <property type="molecule type" value="Genomic_DNA"/>
</dbReference>
<keyword evidence="3" id="KW-1003">Cell membrane</keyword>
<evidence type="ECO:0000256" key="2">
    <source>
        <dbReference type="ARBA" id="ARBA00022448"/>
    </source>
</evidence>
<dbReference type="Proteomes" id="UP000295030">
    <property type="component" value="Unassembled WGS sequence"/>
</dbReference>
<evidence type="ECO:0000256" key="9">
    <source>
        <dbReference type="SAM" id="Phobius"/>
    </source>
</evidence>
<dbReference type="GO" id="GO:0015297">
    <property type="term" value="F:antiporter activity"/>
    <property type="evidence" value="ECO:0007669"/>
    <property type="project" value="TreeGrafter"/>
</dbReference>
<dbReference type="GO" id="GO:0015220">
    <property type="term" value="F:choline transmembrane transporter activity"/>
    <property type="evidence" value="ECO:0007669"/>
    <property type="project" value="TreeGrafter"/>
</dbReference>
<evidence type="ECO:0000256" key="5">
    <source>
        <dbReference type="ARBA" id="ARBA00022989"/>
    </source>
</evidence>
<keyword evidence="5 9" id="KW-1133">Transmembrane helix</keyword>
<dbReference type="GO" id="GO:1990961">
    <property type="term" value="P:xenobiotic detoxification by transmembrane export across the plasma membrane"/>
    <property type="evidence" value="ECO:0007669"/>
    <property type="project" value="UniProtKB-ARBA"/>
</dbReference>
<dbReference type="GO" id="GO:0005886">
    <property type="term" value="C:plasma membrane"/>
    <property type="evidence" value="ECO:0007669"/>
    <property type="project" value="UniProtKB-SubCell"/>
</dbReference>
<evidence type="ECO:0000256" key="4">
    <source>
        <dbReference type="ARBA" id="ARBA00022692"/>
    </source>
</evidence>
<dbReference type="InterPro" id="IPR045324">
    <property type="entry name" value="Small_multidrug_res"/>
</dbReference>
<evidence type="ECO:0000256" key="7">
    <source>
        <dbReference type="ARBA" id="ARBA00038032"/>
    </source>
</evidence>
<comment type="subcellular location">
    <subcellularLocation>
        <location evidence="1 8">Cell membrane</location>
        <topology evidence="1 8">Multi-pass membrane protein</topology>
    </subcellularLocation>
</comment>
<comment type="caution">
    <text evidence="10">The sequence shown here is derived from an EMBL/GenBank/DDBJ whole genome shotgun (WGS) entry which is preliminary data.</text>
</comment>
<evidence type="ECO:0000256" key="8">
    <source>
        <dbReference type="RuleBase" id="RU003942"/>
    </source>
</evidence>
<protein>
    <submittedName>
        <fullName evidence="10">Small multidrug resistance pump/small multidrug resistance pump</fullName>
    </submittedName>
</protein>
<keyword evidence="11" id="KW-1185">Reference proteome</keyword>
<dbReference type="OrthoDB" id="9808638at2"/>
<dbReference type="RefSeq" id="WP_131836738.1">
    <property type="nucleotide sequence ID" value="NZ_SMFY01000003.1"/>
</dbReference>
<evidence type="ECO:0000256" key="3">
    <source>
        <dbReference type="ARBA" id="ARBA00022475"/>
    </source>
</evidence>
<evidence type="ECO:0000313" key="11">
    <source>
        <dbReference type="Proteomes" id="UP000295030"/>
    </source>
</evidence>
<proteinExistence type="inferred from homology"/>
<feature type="transmembrane region" description="Helical" evidence="9">
    <location>
        <begin position="58"/>
        <end position="79"/>
    </location>
</feature>
<dbReference type="SUPFAM" id="SSF103481">
    <property type="entry name" value="Multidrug resistance efflux transporter EmrE"/>
    <property type="match status" value="1"/>
</dbReference>
<sequence>MPPYLILSFAIAAEVVATSAMKASQGFTRLGPSVLVVFGYGCAFYFLSLVLDRIPVGIAYAVWAGGGIVLITLVAWVVYGQRPDLAGFAGMGLIVSGVLVLNLLSKTSAH</sequence>
<comment type="similarity">
    <text evidence="7 8">Belongs to the drug/metabolite transporter (DMT) superfamily. Small multidrug resistance (SMR) (TC 2.A.7.1) family.</text>
</comment>
<dbReference type="Gene3D" id="1.10.3730.20">
    <property type="match status" value="1"/>
</dbReference>
<dbReference type="InterPro" id="IPR000390">
    <property type="entry name" value="Small_drug/metabolite_transptr"/>
</dbReference>
<evidence type="ECO:0000256" key="6">
    <source>
        <dbReference type="ARBA" id="ARBA00023136"/>
    </source>
</evidence>
<dbReference type="PANTHER" id="PTHR30561:SF1">
    <property type="entry name" value="MULTIDRUG TRANSPORTER EMRE"/>
    <property type="match status" value="1"/>
</dbReference>
<dbReference type="AlphaFoldDB" id="A0A4R1HT90"/>
<feature type="transmembrane region" description="Helical" evidence="9">
    <location>
        <begin position="33"/>
        <end position="51"/>
    </location>
</feature>
<dbReference type="InterPro" id="IPR037185">
    <property type="entry name" value="EmrE-like"/>
</dbReference>
<feature type="transmembrane region" description="Helical" evidence="9">
    <location>
        <begin position="85"/>
        <end position="104"/>
    </location>
</feature>
<evidence type="ECO:0000256" key="1">
    <source>
        <dbReference type="ARBA" id="ARBA00004651"/>
    </source>
</evidence>
<keyword evidence="4 8" id="KW-0812">Transmembrane</keyword>
<reference evidence="10 11" key="1">
    <citation type="submission" date="2019-03" db="EMBL/GenBank/DDBJ databases">
        <title>Genomic Encyclopedia of Type Strains, Phase IV (KMG-IV): sequencing the most valuable type-strain genomes for metagenomic binning, comparative biology and taxonomic classification.</title>
        <authorList>
            <person name="Goeker M."/>
        </authorList>
    </citation>
    <scope>NUCLEOTIDE SEQUENCE [LARGE SCALE GENOMIC DNA]</scope>
    <source>
        <strain evidence="10 11">DSM 101</strain>
    </source>
</reference>
<accession>A0A4R1HT90</accession>
<dbReference type="Pfam" id="PF00893">
    <property type="entry name" value="Multi_Drug_Res"/>
    <property type="match status" value="1"/>
</dbReference>
<dbReference type="FunFam" id="1.10.3730.20:FF:000001">
    <property type="entry name" value="Quaternary ammonium compound resistance transporter SugE"/>
    <property type="match status" value="1"/>
</dbReference>
<dbReference type="PANTHER" id="PTHR30561">
    <property type="entry name" value="SMR FAMILY PROTON-DEPENDENT DRUG EFFLUX TRANSPORTER SUGE"/>
    <property type="match status" value="1"/>
</dbReference>
<evidence type="ECO:0000313" key="10">
    <source>
        <dbReference type="EMBL" id="TCK23820.1"/>
    </source>
</evidence>
<gene>
    <name evidence="10" type="ORF">EV667_3662</name>
</gene>
<dbReference type="GO" id="GO:0031460">
    <property type="term" value="P:glycine betaine transport"/>
    <property type="evidence" value="ECO:0007669"/>
    <property type="project" value="TreeGrafter"/>
</dbReference>
<keyword evidence="6 9" id="KW-0472">Membrane</keyword>
<keyword evidence="2" id="KW-0813">Transport</keyword>
<name>A0A4R1HT90_ANCAQ</name>
<dbReference type="GO" id="GO:0015199">
    <property type="term" value="F:amino-acid betaine transmembrane transporter activity"/>
    <property type="evidence" value="ECO:0007669"/>
    <property type="project" value="TreeGrafter"/>
</dbReference>